<dbReference type="Proteomes" id="UP000324896">
    <property type="component" value="Unassembled WGS sequence"/>
</dbReference>
<organism evidence="1 2">
    <name type="scientific">Halanaerobium congolense</name>
    <dbReference type="NCBI Taxonomy" id="54121"/>
    <lineage>
        <taxon>Bacteria</taxon>
        <taxon>Bacillati</taxon>
        <taxon>Bacillota</taxon>
        <taxon>Clostridia</taxon>
        <taxon>Halanaerobiales</taxon>
        <taxon>Halanaerobiaceae</taxon>
        <taxon>Halanaerobium</taxon>
    </lineage>
</organism>
<protein>
    <submittedName>
        <fullName evidence="1">Uncharacterized protein</fullName>
    </submittedName>
</protein>
<sequence>MLAIENIEFEDEADMGFKLNSVIKTRKKAEKYLLNYLK</sequence>
<reference evidence="1 2" key="1">
    <citation type="submission" date="2016-10" db="EMBL/GenBank/DDBJ databases">
        <authorList>
            <person name="Varghese N."/>
            <person name="Submissions S."/>
        </authorList>
    </citation>
    <scope>NUCLEOTIDE SEQUENCE [LARGE SCALE GENOMIC DNA]</scope>
    <source>
        <strain evidence="1 2">WG10</strain>
    </source>
</reference>
<dbReference type="AlphaFoldDB" id="A0A1G6SS90"/>
<name>A0A1G6SS90_9FIRM</name>
<gene>
    <name evidence="1" type="ORF">SAMN04488597_13228</name>
</gene>
<evidence type="ECO:0000313" key="2">
    <source>
        <dbReference type="Proteomes" id="UP000324896"/>
    </source>
</evidence>
<evidence type="ECO:0000313" key="1">
    <source>
        <dbReference type="EMBL" id="SDD19501.1"/>
    </source>
</evidence>
<dbReference type="EMBL" id="FMYT01000032">
    <property type="protein sequence ID" value="SDD19501.1"/>
    <property type="molecule type" value="Genomic_DNA"/>
</dbReference>
<proteinExistence type="predicted"/>
<accession>A0A1G6SS90</accession>